<feature type="transmembrane region" description="Helical" evidence="1">
    <location>
        <begin position="6"/>
        <end position="21"/>
    </location>
</feature>
<dbReference type="AlphaFoldDB" id="A0A0M0KEF2"/>
<organism evidence="2">
    <name type="scientific">Halalkalibacterium halodurans</name>
    <name type="common">Bacillus halodurans</name>
    <dbReference type="NCBI Taxonomy" id="86665"/>
    <lineage>
        <taxon>Bacteria</taxon>
        <taxon>Bacillati</taxon>
        <taxon>Bacillota</taxon>
        <taxon>Bacilli</taxon>
        <taxon>Bacillales</taxon>
        <taxon>Bacillaceae</taxon>
        <taxon>Halalkalibacterium (ex Joshi et al. 2022)</taxon>
    </lineage>
</organism>
<dbReference type="EMBL" id="LILD01000003">
    <property type="protein sequence ID" value="KOO36798.1"/>
    <property type="molecule type" value="Genomic_DNA"/>
</dbReference>
<gene>
    <name evidence="2" type="ORF">AMD02_15390</name>
</gene>
<comment type="caution">
    <text evidence="2">The sequence shown here is derived from an EMBL/GenBank/DDBJ whole genome shotgun (WGS) entry which is preliminary data.</text>
</comment>
<evidence type="ECO:0000313" key="2">
    <source>
        <dbReference type="EMBL" id="KOO36798.1"/>
    </source>
</evidence>
<keyword evidence="1" id="KW-0472">Membrane</keyword>
<accession>A0A0M0KEF2</accession>
<dbReference type="PATRIC" id="fig|136160.3.peg.4017"/>
<evidence type="ECO:0008006" key="3">
    <source>
        <dbReference type="Google" id="ProtNLM"/>
    </source>
</evidence>
<evidence type="ECO:0000256" key="1">
    <source>
        <dbReference type="SAM" id="Phobius"/>
    </source>
</evidence>
<protein>
    <recommendedName>
        <fullName evidence="3">YesK-like protein</fullName>
    </recommendedName>
</protein>
<sequence length="79" mass="8920">MELLLQLSLFVLLIIIINFVMKQFGKRGFLFVLVILFASLITLIIGVNGVADRSFWLIILFASIPLSIGITQLIKKQKD</sequence>
<keyword evidence="1" id="KW-0812">Transmembrane</keyword>
<feature type="transmembrane region" description="Helical" evidence="1">
    <location>
        <begin position="28"/>
        <end position="49"/>
    </location>
</feature>
<name>A0A0M0KEF2_ALKHA</name>
<proteinExistence type="predicted"/>
<reference evidence="2" key="1">
    <citation type="submission" date="2015-08" db="EMBL/GenBank/DDBJ databases">
        <title>Complete DNA Sequence of Pseudomonas syringae pv. actinidiae, the Causal Agent of Kiwifruit Canker Disease.</title>
        <authorList>
            <person name="Rikkerink E.H.A."/>
            <person name="Fineran P.C."/>
        </authorList>
    </citation>
    <scope>NUCLEOTIDE SEQUENCE</scope>
    <source>
        <strain evidence="2">DSM 13666</strain>
    </source>
</reference>
<feature type="transmembrane region" description="Helical" evidence="1">
    <location>
        <begin position="55"/>
        <end position="74"/>
    </location>
</feature>
<keyword evidence="1" id="KW-1133">Transmembrane helix</keyword>